<dbReference type="SMART" id="SM00365">
    <property type="entry name" value="LRR_SD22"/>
    <property type="match status" value="5"/>
</dbReference>
<dbReference type="FunFam" id="3.80.10.10:FF:001164">
    <property type="entry name" value="GH01279p"/>
    <property type="match status" value="1"/>
</dbReference>
<dbReference type="SMART" id="SM00364">
    <property type="entry name" value="LRR_BAC"/>
    <property type="match status" value="5"/>
</dbReference>
<keyword evidence="1" id="KW-0433">Leucine-rich repeat</keyword>
<protein>
    <recommendedName>
        <fullName evidence="6">LRRCT domain-containing protein</fullName>
    </recommendedName>
</protein>
<dbReference type="SUPFAM" id="SSF52058">
    <property type="entry name" value="L domain-like"/>
    <property type="match status" value="1"/>
</dbReference>
<dbReference type="Gene3D" id="3.80.10.10">
    <property type="entry name" value="Ribonuclease Inhibitor"/>
    <property type="match status" value="3"/>
</dbReference>
<evidence type="ECO:0000256" key="3">
    <source>
        <dbReference type="ARBA" id="ARBA00022737"/>
    </source>
</evidence>
<sequence>MKICPALPPCTCHRHQTRSYVVCSSVRNVSTLSAAIPRAKSDNLPWIRIVDSNIPWLHSRAFGGLRAQSLQINASNLTNITSDAFIGLENLEALALQDNLLYSIPAASLRRLVDLKLLSFAGNRIGSVSNEDLISLINLRYLSLSENIIDQIETGSFPPSLLHLALAKNQLESLDNVVADLPLLEWLLLSNNKLHTLEMHQFKSLPSLRKLILTNNQLEMIEGAFDGLTKLRELMLNNNKIRSVEDVFHFMPDLRDIGLARNQITHLAYLGDLPMLNDIDLSENGMENVLVDAFEKTPGITRLNLSDNAFVQFPADALSPLASLVTLDLSRNKLESPIYITQLRLPTLKYLSLSGNKLISLPDNLFDSFPSLQELDVTFNLLTTFDRFTQFPLKILHLQGNPLRCDLNTMRALDEMEVQLTDRPLCTNAVLPISQEETN</sequence>
<dbReference type="PhylomeDB" id="T1JLY8"/>
<evidence type="ECO:0008006" key="6">
    <source>
        <dbReference type="Google" id="ProtNLM"/>
    </source>
</evidence>
<evidence type="ECO:0000313" key="4">
    <source>
        <dbReference type="EnsemblMetazoa" id="SMAR014868-PA"/>
    </source>
</evidence>
<dbReference type="SMART" id="SM00369">
    <property type="entry name" value="LRR_TYP"/>
    <property type="match status" value="12"/>
</dbReference>
<proteinExistence type="predicted"/>
<dbReference type="eggNOG" id="KOG4194">
    <property type="taxonomic scope" value="Eukaryota"/>
</dbReference>
<dbReference type="Proteomes" id="UP000014500">
    <property type="component" value="Unassembled WGS sequence"/>
</dbReference>
<dbReference type="Pfam" id="PF13855">
    <property type="entry name" value="LRR_8"/>
    <property type="match status" value="4"/>
</dbReference>
<keyword evidence="5" id="KW-1185">Reference proteome</keyword>
<dbReference type="EnsemblMetazoa" id="SMAR014868-RA">
    <property type="protein sequence ID" value="SMAR014868-PA"/>
    <property type="gene ID" value="SMAR014868"/>
</dbReference>
<organism evidence="4 5">
    <name type="scientific">Strigamia maritima</name>
    <name type="common">European centipede</name>
    <name type="synonym">Geophilus maritimus</name>
    <dbReference type="NCBI Taxonomy" id="126957"/>
    <lineage>
        <taxon>Eukaryota</taxon>
        <taxon>Metazoa</taxon>
        <taxon>Ecdysozoa</taxon>
        <taxon>Arthropoda</taxon>
        <taxon>Myriapoda</taxon>
        <taxon>Chilopoda</taxon>
        <taxon>Pleurostigmophora</taxon>
        <taxon>Geophilomorpha</taxon>
        <taxon>Linotaeniidae</taxon>
        <taxon>Strigamia</taxon>
    </lineage>
</organism>
<dbReference type="OMA" id="WIRIVDS"/>
<dbReference type="STRING" id="126957.T1JLY8"/>
<dbReference type="PANTHER" id="PTHR24373">
    <property type="entry name" value="SLIT RELATED LEUCINE-RICH REPEAT NEURONAL PROTEIN"/>
    <property type="match status" value="1"/>
</dbReference>
<dbReference type="PROSITE" id="PS51450">
    <property type="entry name" value="LRR"/>
    <property type="match status" value="3"/>
</dbReference>
<dbReference type="InterPro" id="IPR003591">
    <property type="entry name" value="Leu-rich_rpt_typical-subtyp"/>
</dbReference>
<evidence type="ECO:0000256" key="2">
    <source>
        <dbReference type="ARBA" id="ARBA00022729"/>
    </source>
</evidence>
<accession>T1JLY8</accession>
<dbReference type="PANTHER" id="PTHR24373:SF370">
    <property type="entry name" value="FISH-LIPS, ISOFORM E"/>
    <property type="match status" value="1"/>
</dbReference>
<name>T1JLY8_STRMM</name>
<keyword evidence="2" id="KW-0732">Signal</keyword>
<reference evidence="4" key="2">
    <citation type="submission" date="2015-02" db="UniProtKB">
        <authorList>
            <consortium name="EnsemblMetazoa"/>
        </authorList>
    </citation>
    <scope>IDENTIFICATION</scope>
</reference>
<dbReference type="InterPro" id="IPR001611">
    <property type="entry name" value="Leu-rich_rpt"/>
</dbReference>
<dbReference type="EMBL" id="JH431944">
    <property type="status" value="NOT_ANNOTATED_CDS"/>
    <property type="molecule type" value="Genomic_DNA"/>
</dbReference>
<dbReference type="InterPro" id="IPR050328">
    <property type="entry name" value="Dev_Immune_Receptor"/>
</dbReference>
<reference evidence="5" key="1">
    <citation type="submission" date="2011-05" db="EMBL/GenBank/DDBJ databases">
        <authorList>
            <person name="Richards S.R."/>
            <person name="Qu J."/>
            <person name="Jiang H."/>
            <person name="Jhangiani S.N."/>
            <person name="Agravi P."/>
            <person name="Goodspeed R."/>
            <person name="Gross S."/>
            <person name="Mandapat C."/>
            <person name="Jackson L."/>
            <person name="Mathew T."/>
            <person name="Pu L."/>
            <person name="Thornton R."/>
            <person name="Saada N."/>
            <person name="Wilczek-Boney K.B."/>
            <person name="Lee S."/>
            <person name="Kovar C."/>
            <person name="Wu Y."/>
            <person name="Scherer S.E."/>
            <person name="Worley K.C."/>
            <person name="Muzny D.M."/>
            <person name="Gibbs R."/>
        </authorList>
    </citation>
    <scope>NUCLEOTIDE SEQUENCE</scope>
    <source>
        <strain evidence="5">Brora</strain>
    </source>
</reference>
<dbReference type="AlphaFoldDB" id="T1JLY8"/>
<keyword evidence="3" id="KW-0677">Repeat</keyword>
<dbReference type="HOGENOM" id="CLU_000288_18_6_1"/>
<evidence type="ECO:0000313" key="5">
    <source>
        <dbReference type="Proteomes" id="UP000014500"/>
    </source>
</evidence>
<dbReference type="InterPro" id="IPR032675">
    <property type="entry name" value="LRR_dom_sf"/>
</dbReference>
<evidence type="ECO:0000256" key="1">
    <source>
        <dbReference type="ARBA" id="ARBA00022614"/>
    </source>
</evidence>